<feature type="compositionally biased region" description="Basic and acidic residues" evidence="1">
    <location>
        <begin position="50"/>
        <end position="62"/>
    </location>
</feature>
<dbReference type="Proteomes" id="UP001066276">
    <property type="component" value="Chromosome 4_2"/>
</dbReference>
<comment type="caution">
    <text evidence="2">The sequence shown here is derived from an EMBL/GenBank/DDBJ whole genome shotgun (WGS) entry which is preliminary data.</text>
</comment>
<organism evidence="2 3">
    <name type="scientific">Pleurodeles waltl</name>
    <name type="common">Iberian ribbed newt</name>
    <dbReference type="NCBI Taxonomy" id="8319"/>
    <lineage>
        <taxon>Eukaryota</taxon>
        <taxon>Metazoa</taxon>
        <taxon>Chordata</taxon>
        <taxon>Craniata</taxon>
        <taxon>Vertebrata</taxon>
        <taxon>Euteleostomi</taxon>
        <taxon>Amphibia</taxon>
        <taxon>Batrachia</taxon>
        <taxon>Caudata</taxon>
        <taxon>Salamandroidea</taxon>
        <taxon>Salamandridae</taxon>
        <taxon>Pleurodelinae</taxon>
        <taxon>Pleurodeles</taxon>
    </lineage>
</organism>
<dbReference type="AlphaFoldDB" id="A0AAV7SEI5"/>
<evidence type="ECO:0000313" key="3">
    <source>
        <dbReference type="Proteomes" id="UP001066276"/>
    </source>
</evidence>
<accession>A0AAV7SEI5</accession>
<dbReference type="EMBL" id="JANPWB010000008">
    <property type="protein sequence ID" value="KAJ1162909.1"/>
    <property type="molecule type" value="Genomic_DNA"/>
</dbReference>
<protein>
    <submittedName>
        <fullName evidence="2">Uncharacterized protein</fullName>
    </submittedName>
</protein>
<feature type="region of interest" description="Disordered" evidence="1">
    <location>
        <begin position="46"/>
        <end position="71"/>
    </location>
</feature>
<sequence length="105" mass="11811">MLMSSPPLASTTFIKVEILSTIAQSENLDEICQDFIDDNDTIDGSTIDKSVNDSKATEECQHQHSQHPNKSTVDERTVNVIFFSDLNHRNVHNGIICNKAIDFYI</sequence>
<keyword evidence="3" id="KW-1185">Reference proteome</keyword>
<evidence type="ECO:0000313" key="2">
    <source>
        <dbReference type="EMBL" id="KAJ1162909.1"/>
    </source>
</evidence>
<gene>
    <name evidence="2" type="ORF">NDU88_003373</name>
</gene>
<proteinExistence type="predicted"/>
<reference evidence="2" key="1">
    <citation type="journal article" date="2022" name="bioRxiv">
        <title>Sequencing and chromosome-scale assembly of the giantPleurodeles waltlgenome.</title>
        <authorList>
            <person name="Brown T."/>
            <person name="Elewa A."/>
            <person name="Iarovenko S."/>
            <person name="Subramanian E."/>
            <person name="Araus A.J."/>
            <person name="Petzold A."/>
            <person name="Susuki M."/>
            <person name="Suzuki K.-i.T."/>
            <person name="Hayashi T."/>
            <person name="Toyoda A."/>
            <person name="Oliveira C."/>
            <person name="Osipova E."/>
            <person name="Leigh N.D."/>
            <person name="Simon A."/>
            <person name="Yun M.H."/>
        </authorList>
    </citation>
    <scope>NUCLEOTIDE SEQUENCE</scope>
    <source>
        <strain evidence="2">20211129_DDA</strain>
        <tissue evidence="2">Liver</tissue>
    </source>
</reference>
<evidence type="ECO:0000256" key="1">
    <source>
        <dbReference type="SAM" id="MobiDB-lite"/>
    </source>
</evidence>
<name>A0AAV7SEI5_PLEWA</name>